<protein>
    <recommendedName>
        <fullName evidence="3">Natural product</fullName>
    </recommendedName>
</protein>
<keyword evidence="2" id="KW-1185">Reference proteome</keyword>
<organism evidence="1 2">
    <name type="scientific">Algoriphagus formosus</name>
    <dbReference type="NCBI Taxonomy" id="2007308"/>
    <lineage>
        <taxon>Bacteria</taxon>
        <taxon>Pseudomonadati</taxon>
        <taxon>Bacteroidota</taxon>
        <taxon>Cytophagia</taxon>
        <taxon>Cytophagales</taxon>
        <taxon>Cyclobacteriaceae</taxon>
        <taxon>Algoriphagus</taxon>
    </lineage>
</organism>
<proteinExistence type="predicted"/>
<dbReference type="AlphaFoldDB" id="A0A4R5VFI3"/>
<evidence type="ECO:0000313" key="2">
    <source>
        <dbReference type="Proteomes" id="UP000295438"/>
    </source>
</evidence>
<evidence type="ECO:0008006" key="3">
    <source>
        <dbReference type="Google" id="ProtNLM"/>
    </source>
</evidence>
<evidence type="ECO:0000313" key="1">
    <source>
        <dbReference type="EMBL" id="TDK51026.1"/>
    </source>
</evidence>
<dbReference type="Proteomes" id="UP000295438">
    <property type="component" value="Unassembled WGS sequence"/>
</dbReference>
<reference evidence="1 2" key="1">
    <citation type="submission" date="2019-03" db="EMBL/GenBank/DDBJ databases">
        <title>Algoriphagus aquimaris sp. nov., isolated form marine sediment in Pohang, Korea.</title>
        <authorList>
            <person name="Kim J."/>
            <person name="Yoon S.-H."/>
            <person name="Lee S.-S."/>
        </authorList>
    </citation>
    <scope>NUCLEOTIDE SEQUENCE [LARGE SCALE GENOMIC DNA]</scope>
    <source>
        <strain evidence="1 2">F21</strain>
    </source>
</reference>
<comment type="caution">
    <text evidence="1">The sequence shown here is derived from an EMBL/GenBank/DDBJ whole genome shotgun (WGS) entry which is preliminary data.</text>
</comment>
<dbReference type="EMBL" id="SMUW01000014">
    <property type="protein sequence ID" value="TDK51026.1"/>
    <property type="molecule type" value="Genomic_DNA"/>
</dbReference>
<sequence>MKKLSLEMLRLSTDEVLERSQMKKITGGSTQQTCSLRCGNWNQTMEVSACNSFTVKKDNQERMQLVFVLVEDLVN</sequence>
<gene>
    <name evidence="1" type="ORF">E1898_00260</name>
</gene>
<name>A0A4R5VFI3_9BACT</name>
<accession>A0A4R5VFI3</accession>